<dbReference type="OrthoDB" id="197155at2759"/>
<dbReference type="CDD" id="cd07224">
    <property type="entry name" value="Pat_like"/>
    <property type="match status" value="1"/>
</dbReference>
<feature type="short sequence motif" description="DGA/G" evidence="2">
    <location>
        <begin position="283"/>
        <end position="285"/>
    </location>
</feature>
<evidence type="ECO:0000313" key="6">
    <source>
        <dbReference type="Proteomes" id="UP000886520"/>
    </source>
</evidence>
<gene>
    <name evidence="5" type="ORF">GOP47_0016220</name>
</gene>
<comment type="similarity">
    <text evidence="3">Belongs to the patatin family.</text>
</comment>
<protein>
    <recommendedName>
        <fullName evidence="3">Patatin</fullName>
        <ecNumber evidence="3">3.1.1.-</ecNumber>
    </recommendedName>
</protein>
<dbReference type="PANTHER" id="PTHR12406:SF7">
    <property type="entry name" value="PATATIN-LIKE PHOSPHOLIPASE DOMAIN-CONTAINING PROTEIN 4"/>
    <property type="match status" value="1"/>
</dbReference>
<evidence type="ECO:0000256" key="3">
    <source>
        <dbReference type="RuleBase" id="RU361262"/>
    </source>
</evidence>
<feature type="active site" description="Nucleophile" evidence="2">
    <location>
        <position position="167"/>
    </location>
</feature>
<feature type="short sequence motif" description="GXSXG" evidence="2">
    <location>
        <begin position="165"/>
        <end position="169"/>
    </location>
</feature>
<keyword evidence="6" id="KW-1185">Reference proteome</keyword>
<name>A0A9D4UHF4_ADICA</name>
<proteinExistence type="inferred from homology"/>
<keyword evidence="2 3" id="KW-0442">Lipid degradation</keyword>
<dbReference type="Pfam" id="PF01734">
    <property type="entry name" value="Patatin"/>
    <property type="match status" value="1"/>
</dbReference>
<evidence type="ECO:0000313" key="5">
    <source>
        <dbReference type="EMBL" id="KAI5067875.1"/>
    </source>
</evidence>
<comment type="domain">
    <text evidence="3">The nitrogen atoms of the two glycine residues in the GGXR motif define the oxyanion hole, and stabilize the oxyanion that forms during the nucleophilic attack by the catalytic serine during substrate cleavage.</text>
</comment>
<dbReference type="InterPro" id="IPR033562">
    <property type="entry name" value="PLPL"/>
</dbReference>
<dbReference type="PANTHER" id="PTHR12406">
    <property type="entry name" value="CALCIUM-INDEPENDENT PHOSPHOLIPASE A2 IPLA2 -RELATED"/>
    <property type="match status" value="1"/>
</dbReference>
<feature type="active site" description="Proton acceptor" evidence="2">
    <location>
        <position position="283"/>
    </location>
</feature>
<dbReference type="InterPro" id="IPR016035">
    <property type="entry name" value="Acyl_Trfase/lysoPLipase"/>
</dbReference>
<keyword evidence="1 2" id="KW-0443">Lipid metabolism</keyword>
<feature type="domain" description="PNPLA" evidence="4">
    <location>
        <begin position="132"/>
        <end position="296"/>
    </location>
</feature>
<dbReference type="SUPFAM" id="SSF52151">
    <property type="entry name" value="FabD/lysophospholipase-like"/>
    <property type="match status" value="1"/>
</dbReference>
<dbReference type="Gene3D" id="3.40.1090.10">
    <property type="entry name" value="Cytosolic phospholipase A2 catalytic domain"/>
    <property type="match status" value="2"/>
</dbReference>
<dbReference type="AlphaFoldDB" id="A0A9D4UHF4"/>
<dbReference type="GO" id="GO:0005737">
    <property type="term" value="C:cytoplasm"/>
    <property type="evidence" value="ECO:0007669"/>
    <property type="project" value="TreeGrafter"/>
</dbReference>
<accession>A0A9D4UHF4</accession>
<organism evidence="5 6">
    <name type="scientific">Adiantum capillus-veneris</name>
    <name type="common">Maidenhair fern</name>
    <dbReference type="NCBI Taxonomy" id="13818"/>
    <lineage>
        <taxon>Eukaryota</taxon>
        <taxon>Viridiplantae</taxon>
        <taxon>Streptophyta</taxon>
        <taxon>Embryophyta</taxon>
        <taxon>Tracheophyta</taxon>
        <taxon>Polypodiopsida</taxon>
        <taxon>Polypodiidae</taxon>
        <taxon>Polypodiales</taxon>
        <taxon>Pteridineae</taxon>
        <taxon>Pteridaceae</taxon>
        <taxon>Vittarioideae</taxon>
        <taxon>Adiantum</taxon>
    </lineage>
</organism>
<dbReference type="PROSITE" id="PS51635">
    <property type="entry name" value="PNPLA"/>
    <property type="match status" value="1"/>
</dbReference>
<evidence type="ECO:0000256" key="1">
    <source>
        <dbReference type="ARBA" id="ARBA00023098"/>
    </source>
</evidence>
<dbReference type="GO" id="GO:0055088">
    <property type="term" value="P:lipid homeostasis"/>
    <property type="evidence" value="ECO:0007669"/>
    <property type="project" value="TreeGrafter"/>
</dbReference>
<dbReference type="EMBL" id="JABFUD020000016">
    <property type="protein sequence ID" value="KAI5067875.1"/>
    <property type="molecule type" value="Genomic_DNA"/>
</dbReference>
<reference evidence="5" key="1">
    <citation type="submission" date="2021-01" db="EMBL/GenBank/DDBJ databases">
        <title>Adiantum capillus-veneris genome.</title>
        <authorList>
            <person name="Fang Y."/>
            <person name="Liao Q."/>
        </authorList>
    </citation>
    <scope>NUCLEOTIDE SEQUENCE</scope>
    <source>
        <strain evidence="5">H3</strain>
        <tissue evidence="5">Leaf</tissue>
    </source>
</reference>
<comment type="caution">
    <text evidence="5">The sequence shown here is derived from an EMBL/GenBank/DDBJ whole genome shotgun (WGS) entry which is preliminary data.</text>
</comment>
<dbReference type="EC" id="3.1.1.-" evidence="3"/>
<comment type="caution">
    <text evidence="2">Lacks conserved residue(s) required for the propagation of feature annotation.</text>
</comment>
<dbReference type="InterPro" id="IPR002641">
    <property type="entry name" value="PNPLA_dom"/>
</dbReference>
<dbReference type="Proteomes" id="UP000886520">
    <property type="component" value="Chromosome 16"/>
</dbReference>
<evidence type="ECO:0000256" key="2">
    <source>
        <dbReference type="PROSITE-ProRule" id="PRU01161"/>
    </source>
</evidence>
<keyword evidence="2 3" id="KW-0378">Hydrolase</keyword>
<sequence>MRARPLIQASPVCTSEGFGRNPQSARLQCCRKWHVQSKGNDDEGVFVEDDSLPSSRSSSSTTTLSYLRNRFVEALSAVAASRLKADDTEQEVLRQKWLSSRTASVITTDPQSTLLEPANEDYEKLELTSPGFSFSAAGLLFPYHLGVGQCLIERGYITERTPLSGSSAGAIVCAVIASGLSMEDAMLATKELASDCRQNGTAFRLGVVLKRYLEICLPEDAHIRSSGKIRVAVTQVFRSPRALLVQHFFSKEDLIDALLASCFVPGYLAPRPVTLYRNRICVDGGLTSFMPPTAAQSTVCVCAFPAAQLGFKNIGISPDCNPRQNRASPRQLLNWALEPAADDILENLFDLGYQDALVWVSQYEARMAVL</sequence>
<dbReference type="GO" id="GO:0019433">
    <property type="term" value="P:triglyceride catabolic process"/>
    <property type="evidence" value="ECO:0007669"/>
    <property type="project" value="TreeGrafter"/>
</dbReference>
<comment type="function">
    <text evidence="3">Lipolytic acyl hydrolase (LAH).</text>
</comment>
<dbReference type="GO" id="GO:0004806">
    <property type="term" value="F:triacylglycerol lipase activity"/>
    <property type="evidence" value="ECO:0007669"/>
    <property type="project" value="TreeGrafter"/>
</dbReference>
<dbReference type="GO" id="GO:0016020">
    <property type="term" value="C:membrane"/>
    <property type="evidence" value="ECO:0007669"/>
    <property type="project" value="TreeGrafter"/>
</dbReference>
<dbReference type="GO" id="GO:0005811">
    <property type="term" value="C:lipid droplet"/>
    <property type="evidence" value="ECO:0007669"/>
    <property type="project" value="TreeGrafter"/>
</dbReference>
<evidence type="ECO:0000259" key="4">
    <source>
        <dbReference type="PROSITE" id="PS51635"/>
    </source>
</evidence>